<organism evidence="2 3">
    <name type="scientific">Caenimonas aquaedulcis</name>
    <dbReference type="NCBI Taxonomy" id="2793270"/>
    <lineage>
        <taxon>Bacteria</taxon>
        <taxon>Pseudomonadati</taxon>
        <taxon>Pseudomonadota</taxon>
        <taxon>Betaproteobacteria</taxon>
        <taxon>Burkholderiales</taxon>
        <taxon>Comamonadaceae</taxon>
        <taxon>Caenimonas</taxon>
    </lineage>
</organism>
<reference evidence="2" key="1">
    <citation type="submission" date="2020-11" db="EMBL/GenBank/DDBJ databases">
        <title>Bacterial whole genome sequence for Caenimonas sp. DR4.4.</title>
        <authorList>
            <person name="Le V."/>
            <person name="Ko S.-R."/>
            <person name="Ahn C.-Y."/>
            <person name="Oh H.-M."/>
        </authorList>
    </citation>
    <scope>NUCLEOTIDE SEQUENCE</scope>
    <source>
        <strain evidence="2">DR4.4</strain>
    </source>
</reference>
<feature type="transmembrane region" description="Helical" evidence="1">
    <location>
        <begin position="6"/>
        <end position="28"/>
    </location>
</feature>
<keyword evidence="1" id="KW-0472">Membrane</keyword>
<feature type="transmembrane region" description="Helical" evidence="1">
    <location>
        <begin position="40"/>
        <end position="63"/>
    </location>
</feature>
<proteinExistence type="predicted"/>
<keyword evidence="3" id="KW-1185">Reference proteome</keyword>
<evidence type="ECO:0000313" key="3">
    <source>
        <dbReference type="Proteomes" id="UP000651050"/>
    </source>
</evidence>
<keyword evidence="1" id="KW-1133">Transmembrane helix</keyword>
<keyword evidence="1" id="KW-0812">Transmembrane</keyword>
<dbReference type="AlphaFoldDB" id="A0A931H7Y3"/>
<gene>
    <name evidence="2" type="ORF">I5803_18360</name>
</gene>
<dbReference type="Proteomes" id="UP000651050">
    <property type="component" value="Unassembled WGS sequence"/>
</dbReference>
<evidence type="ECO:0000256" key="1">
    <source>
        <dbReference type="SAM" id="Phobius"/>
    </source>
</evidence>
<comment type="caution">
    <text evidence="2">The sequence shown here is derived from an EMBL/GenBank/DDBJ whole genome shotgun (WGS) entry which is preliminary data.</text>
</comment>
<protein>
    <submittedName>
        <fullName evidence="2">Uncharacterized protein</fullName>
    </submittedName>
</protein>
<accession>A0A931H7Y3</accession>
<dbReference type="RefSeq" id="WP_196987765.1">
    <property type="nucleotide sequence ID" value="NZ_JADWYS010000001.1"/>
</dbReference>
<evidence type="ECO:0000313" key="2">
    <source>
        <dbReference type="EMBL" id="MBG9390000.1"/>
    </source>
</evidence>
<name>A0A931H7Y3_9BURK</name>
<sequence>MGPFDLILHALGFVAPAFAVGALVALAARLVLPRQSAGSAWWGDAAINFIVGVGVLAAGLWYFGVDGKMASYAALVAAIASVQWARSKAWRG</sequence>
<dbReference type="EMBL" id="JADWYS010000001">
    <property type="protein sequence ID" value="MBG9390000.1"/>
    <property type="molecule type" value="Genomic_DNA"/>
</dbReference>